<gene>
    <name evidence="1" type="ORF">SAMN05216177_103198</name>
</gene>
<dbReference type="OrthoDB" id="9794954at2"/>
<proteinExistence type="predicted"/>
<keyword evidence="2" id="KW-1185">Reference proteome</keyword>
<sequence length="71" mass="7723">MESREGLLISIIDTATVATVAFDQIDMLVADLLAGGDMRQICSRILYTTGDARGAVQHERRLAEDQQSEVG</sequence>
<reference evidence="2" key="1">
    <citation type="submission" date="2016-10" db="EMBL/GenBank/DDBJ databases">
        <authorList>
            <person name="Varghese N."/>
            <person name="Submissions S."/>
        </authorList>
    </citation>
    <scope>NUCLEOTIDE SEQUENCE [LARGE SCALE GENOMIC DNA]</scope>
    <source>
        <strain evidence="2">JCM 15604</strain>
    </source>
</reference>
<organism evidence="1 2">
    <name type="scientific">Ectopseudomonas toyotomiensis</name>
    <dbReference type="NCBI Taxonomy" id="554344"/>
    <lineage>
        <taxon>Bacteria</taxon>
        <taxon>Pseudomonadati</taxon>
        <taxon>Pseudomonadota</taxon>
        <taxon>Gammaproteobacteria</taxon>
        <taxon>Pseudomonadales</taxon>
        <taxon>Pseudomonadaceae</taxon>
        <taxon>Ectopseudomonas</taxon>
    </lineage>
</organism>
<dbReference type="Proteomes" id="UP000182025">
    <property type="component" value="Unassembled WGS sequence"/>
</dbReference>
<accession>A0A1I5QYI0</accession>
<protein>
    <submittedName>
        <fullName evidence="1">Uncharacterized protein</fullName>
    </submittedName>
</protein>
<dbReference type="EMBL" id="FOXK01000003">
    <property type="protein sequence ID" value="SFP51303.1"/>
    <property type="molecule type" value="Genomic_DNA"/>
</dbReference>
<dbReference type="RefSeq" id="WP_074914131.1">
    <property type="nucleotide sequence ID" value="NZ_FOXK01000003.1"/>
</dbReference>
<evidence type="ECO:0000313" key="1">
    <source>
        <dbReference type="EMBL" id="SFP51303.1"/>
    </source>
</evidence>
<evidence type="ECO:0000313" key="2">
    <source>
        <dbReference type="Proteomes" id="UP000182025"/>
    </source>
</evidence>
<name>A0A1I5QYI0_9GAMM</name>
<dbReference type="AlphaFoldDB" id="A0A1I5QYI0"/>